<dbReference type="PROSITE" id="PS50045">
    <property type="entry name" value="SIGMA54_INTERACT_4"/>
    <property type="match status" value="1"/>
</dbReference>
<dbReference type="SMART" id="SM00382">
    <property type="entry name" value="AAA"/>
    <property type="match status" value="1"/>
</dbReference>
<dbReference type="PROSITE" id="PS00675">
    <property type="entry name" value="SIGMA54_INTERACT_1"/>
    <property type="match status" value="1"/>
</dbReference>
<dbReference type="InterPro" id="IPR003593">
    <property type="entry name" value="AAA+_ATPase"/>
</dbReference>
<dbReference type="SMART" id="SM00091">
    <property type="entry name" value="PAS"/>
    <property type="match status" value="1"/>
</dbReference>
<evidence type="ECO:0000313" key="9">
    <source>
        <dbReference type="EMBL" id="NSJ47947.1"/>
    </source>
</evidence>
<dbReference type="Proteomes" id="UP001299608">
    <property type="component" value="Unassembled WGS sequence"/>
</dbReference>
<dbReference type="EMBL" id="JAKNGE010000018">
    <property type="protein sequence ID" value="MCG4746740.1"/>
    <property type="molecule type" value="Genomic_DNA"/>
</dbReference>
<keyword evidence="2" id="KW-0067">ATP-binding</keyword>
<dbReference type="Gene3D" id="3.30.450.20">
    <property type="entry name" value="PAS domain"/>
    <property type="match status" value="1"/>
</dbReference>
<protein>
    <submittedName>
        <fullName evidence="9">AAA domain-containing protein</fullName>
    </submittedName>
    <submittedName>
        <fullName evidence="8">Sigma 54-interacting transcriptional regulator</fullName>
    </submittedName>
</protein>
<evidence type="ECO:0000256" key="2">
    <source>
        <dbReference type="ARBA" id="ARBA00022840"/>
    </source>
</evidence>
<dbReference type="PROSITE" id="PS00676">
    <property type="entry name" value="SIGMA54_INTERACT_2"/>
    <property type="match status" value="1"/>
</dbReference>
<dbReference type="CDD" id="cd00130">
    <property type="entry name" value="PAS"/>
    <property type="match status" value="1"/>
</dbReference>
<evidence type="ECO:0000256" key="4">
    <source>
        <dbReference type="ARBA" id="ARBA00023125"/>
    </source>
</evidence>
<dbReference type="Pfam" id="PF00158">
    <property type="entry name" value="Sigma54_activat"/>
    <property type="match status" value="1"/>
</dbReference>
<evidence type="ECO:0000256" key="1">
    <source>
        <dbReference type="ARBA" id="ARBA00022741"/>
    </source>
</evidence>
<dbReference type="Pfam" id="PF25601">
    <property type="entry name" value="AAA_lid_14"/>
    <property type="match status" value="1"/>
</dbReference>
<dbReference type="GO" id="GO:0003677">
    <property type="term" value="F:DNA binding"/>
    <property type="evidence" value="ECO:0007669"/>
    <property type="project" value="UniProtKB-KW"/>
</dbReference>
<keyword evidence="5" id="KW-0804">Transcription</keyword>
<dbReference type="SUPFAM" id="SSF55785">
    <property type="entry name" value="PYP-like sensor domain (PAS domain)"/>
    <property type="match status" value="1"/>
</dbReference>
<name>A0AAW5BY02_9FIRM</name>
<dbReference type="EMBL" id="JAAITT010000004">
    <property type="protein sequence ID" value="NSJ47947.1"/>
    <property type="molecule type" value="Genomic_DNA"/>
</dbReference>
<dbReference type="Gene3D" id="3.40.50.300">
    <property type="entry name" value="P-loop containing nucleotide triphosphate hydrolases"/>
    <property type="match status" value="1"/>
</dbReference>
<dbReference type="GO" id="GO:0005524">
    <property type="term" value="F:ATP binding"/>
    <property type="evidence" value="ECO:0007669"/>
    <property type="project" value="UniProtKB-KW"/>
</dbReference>
<dbReference type="Proteomes" id="UP000669239">
    <property type="component" value="Unassembled WGS sequence"/>
</dbReference>
<dbReference type="Gene3D" id="1.10.8.60">
    <property type="match status" value="1"/>
</dbReference>
<dbReference type="InterPro" id="IPR058031">
    <property type="entry name" value="AAA_lid_NorR"/>
</dbReference>
<dbReference type="AlphaFoldDB" id="A0AAW5BY02"/>
<gene>
    <name evidence="9" type="ORF">G5B36_04445</name>
    <name evidence="8" type="ORF">L0N08_15055</name>
</gene>
<dbReference type="InterPro" id="IPR025662">
    <property type="entry name" value="Sigma_54_int_dom_ATP-bd_1"/>
</dbReference>
<dbReference type="InterPro" id="IPR002078">
    <property type="entry name" value="Sigma_54_int"/>
</dbReference>
<keyword evidence="4" id="KW-0238">DNA-binding</keyword>
<sequence>MKKTISVITLIPRSSRFYAEQVQALFGQWAQVHSYSTGDRSVEGIVESDLYLLSTDAFEDAQEARRYVPSDGQVVEIQLTYPKEVIQDLKRIPRGTRVLFVNATRQMAREAITQLEQLGVNQIGFEPYGPDSPVPEGLDIAVTPDEAGFVPPGMKKVINIGHRPCTPGTMIEAAIRLGLEGLLEEKQFQNYMKTMASGNYSFDEMFARSRKMESRFDILLEILDEGMVGVNEKGEVYACNQKAKEITGVNRSLIMGRMGREVFPYIPFDKCMKSRAPLEPRLIRIGSVNINMSLVPVLRHGECIGAFATLQPFNELEKRQNELRSQLLHKGYRAKYRFDDVIGTSQSIEKTKQILKKMAVTESPVLLIGETGTGKELFAHAVHLASGRCDGPFVAINVAAMPENLLESELFGYEEGAFTGARKGGRPGLFEFAHKGTLFLDEVEGMSQAMQVKLLRVLQEREIMRVGGNQIINVDVRIVAATNESLEEKVEDGSFRRDLYYRLNALPALIPPLRERGNDILLLIETFRQRSNGRFILSDEVRDLLLHYSWPGNIRELQNVVEYLSFTGQDEIGVEDLPPTFIKIKDTDMRHGAGGLMRGWLTENGNKWKMDAAGAGNPAGGIPVGGAQAGGIPVGGAQAGGIPVGNTMDGQYPNEQYPNGQYPNGEYPNGQYLDGQYPDGQYPNGQYPNGQYPDGFWFVLEQLYLASEQDELIGRERILKTAKSNYIPLSQKEIRDILNYMACNGIAKVSRGRGGSRITLIGRNKWEEYKRMTN</sequence>
<reference evidence="9 10" key="1">
    <citation type="journal article" date="2020" name="Cell Host Microbe">
        <title>Functional and Genomic Variation between Human-Derived Isolates of Lachnospiraceae Reveals Inter- and Intra-Species Diversity.</title>
        <authorList>
            <person name="Sorbara M.T."/>
            <person name="Littmann E.R."/>
            <person name="Fontana E."/>
            <person name="Moody T.U."/>
            <person name="Kohout C.E."/>
            <person name="Gjonbalaj M."/>
            <person name="Eaton V."/>
            <person name="Seok R."/>
            <person name="Leiner I.M."/>
            <person name="Pamer E.G."/>
        </authorList>
    </citation>
    <scope>NUCLEOTIDE SEQUENCE [LARGE SCALE GENOMIC DNA]</scope>
    <source>
        <strain evidence="9 10">MSK.1.17</strain>
    </source>
</reference>
<evidence type="ECO:0000313" key="10">
    <source>
        <dbReference type="Proteomes" id="UP000669239"/>
    </source>
</evidence>
<keyword evidence="10" id="KW-1185">Reference proteome</keyword>
<accession>A0AAW5BY02</accession>
<dbReference type="FunFam" id="3.40.50.300:FF:000006">
    <property type="entry name" value="DNA-binding transcriptional regulator NtrC"/>
    <property type="match status" value="1"/>
</dbReference>
<feature type="domain" description="PAS" evidence="7">
    <location>
        <begin position="212"/>
        <end position="257"/>
    </location>
</feature>
<keyword evidence="1" id="KW-0547">Nucleotide-binding</keyword>
<evidence type="ECO:0000256" key="5">
    <source>
        <dbReference type="ARBA" id="ARBA00023163"/>
    </source>
</evidence>
<dbReference type="InterPro" id="IPR025944">
    <property type="entry name" value="Sigma_54_int_dom_CS"/>
</dbReference>
<dbReference type="CDD" id="cd00009">
    <property type="entry name" value="AAA"/>
    <property type="match status" value="1"/>
</dbReference>
<comment type="caution">
    <text evidence="8">The sequence shown here is derived from an EMBL/GenBank/DDBJ whole genome shotgun (WGS) entry which is preliminary data.</text>
</comment>
<dbReference type="PANTHER" id="PTHR32071">
    <property type="entry name" value="TRANSCRIPTIONAL REGULATORY PROTEIN"/>
    <property type="match status" value="1"/>
</dbReference>
<dbReference type="InterPro" id="IPR027417">
    <property type="entry name" value="P-loop_NTPase"/>
</dbReference>
<dbReference type="SUPFAM" id="SSF52540">
    <property type="entry name" value="P-loop containing nucleoside triphosphate hydrolases"/>
    <property type="match status" value="1"/>
</dbReference>
<proteinExistence type="predicted"/>
<reference evidence="9" key="2">
    <citation type="submission" date="2020-02" db="EMBL/GenBank/DDBJ databases">
        <authorList>
            <person name="Littmann E."/>
            <person name="Sorbara M."/>
        </authorList>
    </citation>
    <scope>NUCLEOTIDE SEQUENCE</scope>
    <source>
        <strain evidence="9">MSK.1.17</strain>
    </source>
</reference>
<dbReference type="PROSITE" id="PS00688">
    <property type="entry name" value="SIGMA54_INTERACT_3"/>
    <property type="match status" value="1"/>
</dbReference>
<keyword evidence="3" id="KW-0805">Transcription regulation</keyword>
<dbReference type="InterPro" id="IPR025943">
    <property type="entry name" value="Sigma_54_int_dom_ATP-bd_2"/>
</dbReference>
<dbReference type="RefSeq" id="WP_165641219.1">
    <property type="nucleotide sequence ID" value="NZ_JAAITT010000004.1"/>
</dbReference>
<evidence type="ECO:0000313" key="8">
    <source>
        <dbReference type="EMBL" id="MCG4746740.1"/>
    </source>
</evidence>
<organism evidence="8 11">
    <name type="scientific">Enterocloster aldenensis</name>
    <dbReference type="NCBI Taxonomy" id="358742"/>
    <lineage>
        <taxon>Bacteria</taxon>
        <taxon>Bacillati</taxon>
        <taxon>Bacillota</taxon>
        <taxon>Clostridia</taxon>
        <taxon>Lachnospirales</taxon>
        <taxon>Lachnospiraceae</taxon>
        <taxon>Enterocloster</taxon>
    </lineage>
</organism>
<evidence type="ECO:0000313" key="11">
    <source>
        <dbReference type="Proteomes" id="UP001299608"/>
    </source>
</evidence>
<dbReference type="PANTHER" id="PTHR32071:SF57">
    <property type="entry name" value="C4-DICARBOXYLATE TRANSPORT TRANSCRIPTIONAL REGULATORY PROTEIN DCTD"/>
    <property type="match status" value="1"/>
</dbReference>
<evidence type="ECO:0000259" key="7">
    <source>
        <dbReference type="PROSITE" id="PS50112"/>
    </source>
</evidence>
<reference evidence="8" key="3">
    <citation type="submission" date="2022-01" db="EMBL/GenBank/DDBJ databases">
        <title>Collection of gut derived symbiotic bacterial strains cultured from healthy donors.</title>
        <authorList>
            <person name="Lin H."/>
            <person name="Kohout C."/>
            <person name="Waligurski E."/>
            <person name="Pamer E.G."/>
        </authorList>
    </citation>
    <scope>NUCLEOTIDE SEQUENCE</scope>
    <source>
        <strain evidence="8">DFI.6.55</strain>
    </source>
</reference>
<evidence type="ECO:0000259" key="6">
    <source>
        <dbReference type="PROSITE" id="PS50045"/>
    </source>
</evidence>
<dbReference type="GO" id="GO:0006355">
    <property type="term" value="P:regulation of DNA-templated transcription"/>
    <property type="evidence" value="ECO:0007669"/>
    <property type="project" value="InterPro"/>
</dbReference>
<dbReference type="PROSITE" id="PS50112">
    <property type="entry name" value="PAS"/>
    <property type="match status" value="1"/>
</dbReference>
<feature type="domain" description="Sigma-54 factor interaction" evidence="6">
    <location>
        <begin position="341"/>
        <end position="566"/>
    </location>
</feature>
<dbReference type="InterPro" id="IPR000014">
    <property type="entry name" value="PAS"/>
</dbReference>
<evidence type="ECO:0000256" key="3">
    <source>
        <dbReference type="ARBA" id="ARBA00023015"/>
    </source>
</evidence>
<dbReference type="InterPro" id="IPR035965">
    <property type="entry name" value="PAS-like_dom_sf"/>
</dbReference>